<evidence type="ECO:0000313" key="2">
    <source>
        <dbReference type="EMBL" id="TVU37354.1"/>
    </source>
</evidence>
<evidence type="ECO:0000259" key="1">
    <source>
        <dbReference type="SMART" id="SM00256"/>
    </source>
</evidence>
<dbReference type="PANTHER" id="PTHR31672">
    <property type="entry name" value="BNACNNG10540D PROTEIN"/>
    <property type="match status" value="1"/>
</dbReference>
<evidence type="ECO:0000313" key="3">
    <source>
        <dbReference type="Proteomes" id="UP000324897"/>
    </source>
</evidence>
<dbReference type="Gramene" id="TVU37354">
    <property type="protein sequence ID" value="TVU37354"/>
    <property type="gene ID" value="EJB05_10663"/>
</dbReference>
<dbReference type="InterPro" id="IPR013187">
    <property type="entry name" value="F-box-assoc_dom_typ3"/>
</dbReference>
<gene>
    <name evidence="2" type="ORF">EJB05_10663</name>
</gene>
<name>A0A5J9VPG8_9POAL</name>
<dbReference type="PANTHER" id="PTHR31672:SF2">
    <property type="entry name" value="F-BOX DOMAIN-CONTAINING PROTEIN"/>
    <property type="match status" value="1"/>
</dbReference>
<reference evidence="2 3" key="1">
    <citation type="journal article" date="2019" name="Sci. Rep.">
        <title>A high-quality genome of Eragrostis curvula grass provides insights into Poaceae evolution and supports new strategies to enhance forage quality.</title>
        <authorList>
            <person name="Carballo J."/>
            <person name="Santos B.A.C.M."/>
            <person name="Zappacosta D."/>
            <person name="Garbus I."/>
            <person name="Selva J.P."/>
            <person name="Gallo C.A."/>
            <person name="Diaz A."/>
            <person name="Albertini E."/>
            <person name="Caccamo M."/>
            <person name="Echenique V."/>
        </authorList>
    </citation>
    <scope>NUCLEOTIDE SEQUENCE [LARGE SCALE GENOMIC DNA]</scope>
    <source>
        <strain evidence="3">cv. Victoria</strain>
        <tissue evidence="2">Leaf</tissue>
    </source>
</reference>
<protein>
    <recommendedName>
        <fullName evidence="1">F-box domain-containing protein</fullName>
    </recommendedName>
</protein>
<dbReference type="Proteomes" id="UP000324897">
    <property type="component" value="Chromosome 4"/>
</dbReference>
<dbReference type="SUPFAM" id="SSF81383">
    <property type="entry name" value="F-box domain"/>
    <property type="match status" value="1"/>
</dbReference>
<dbReference type="InterPro" id="IPR050796">
    <property type="entry name" value="SCF_F-box_component"/>
</dbReference>
<accession>A0A5J9VPG8</accession>
<proteinExistence type="predicted"/>
<feature type="domain" description="F-box" evidence="1">
    <location>
        <begin position="21"/>
        <end position="61"/>
    </location>
</feature>
<dbReference type="InterPro" id="IPR036047">
    <property type="entry name" value="F-box-like_dom_sf"/>
</dbReference>
<dbReference type="InterPro" id="IPR001810">
    <property type="entry name" value="F-box_dom"/>
</dbReference>
<organism evidence="2 3">
    <name type="scientific">Eragrostis curvula</name>
    <name type="common">weeping love grass</name>
    <dbReference type="NCBI Taxonomy" id="38414"/>
    <lineage>
        <taxon>Eukaryota</taxon>
        <taxon>Viridiplantae</taxon>
        <taxon>Streptophyta</taxon>
        <taxon>Embryophyta</taxon>
        <taxon>Tracheophyta</taxon>
        <taxon>Spermatophyta</taxon>
        <taxon>Magnoliopsida</taxon>
        <taxon>Liliopsida</taxon>
        <taxon>Poales</taxon>
        <taxon>Poaceae</taxon>
        <taxon>PACMAD clade</taxon>
        <taxon>Chloridoideae</taxon>
        <taxon>Eragrostideae</taxon>
        <taxon>Eragrostidinae</taxon>
        <taxon>Eragrostis</taxon>
    </lineage>
</organism>
<keyword evidence="3" id="KW-1185">Reference proteome</keyword>
<dbReference type="NCBIfam" id="TIGR01640">
    <property type="entry name" value="F_box_assoc_1"/>
    <property type="match status" value="1"/>
</dbReference>
<dbReference type="InterPro" id="IPR017451">
    <property type="entry name" value="F-box-assoc_interact_dom"/>
</dbReference>
<dbReference type="EMBL" id="RWGY01000007">
    <property type="protein sequence ID" value="TVU37354.1"/>
    <property type="molecule type" value="Genomic_DNA"/>
</dbReference>
<dbReference type="OrthoDB" id="681455at2759"/>
<comment type="caution">
    <text evidence="2">The sequence shown here is derived from an EMBL/GenBank/DDBJ whole genome shotgun (WGS) entry which is preliminary data.</text>
</comment>
<dbReference type="Pfam" id="PF08268">
    <property type="entry name" value="FBA_3"/>
    <property type="match status" value="1"/>
</dbReference>
<sequence length="397" mass="45737">MDEAATRATKVIRLAGAPPHLAEDAITEILLRLPAKSVIRFRAVSTAWRRIATDPHFLAAHARLRPADVLFYTYLEPRRIRHARSSVVEMIALDTLPVSSDDASQRRRLISYSSKYPRKRGSCLLLSSCNGVLLFKDDKGSYILCNPVTRQWAELPWLAHGNRGTGFREYAFYFHQPSSEYRLWCKRDWFISGTWDVLCTGATEPRQVDFHGEAVRTITDLVVTTPVDLHGRLHWPPHRAPGTDKMEIVMLETLSEMFRTMAGPPISTTTRPINLFDMEGQLVVADLGEMYCINLWFLEDYDAGRWECRHRVATPWQNQWNLLRVVMMGDGEGNIILGHQNCLLKHDKRSKTLSMVNSVDTPQHNVKLSRHVFRENLVQHPYFHTRSSNDLRLIHLW</sequence>
<feature type="non-terminal residue" evidence="2">
    <location>
        <position position="1"/>
    </location>
</feature>
<dbReference type="Gene3D" id="1.20.1280.50">
    <property type="match status" value="1"/>
</dbReference>
<dbReference type="Pfam" id="PF00646">
    <property type="entry name" value="F-box"/>
    <property type="match status" value="1"/>
</dbReference>
<dbReference type="AlphaFoldDB" id="A0A5J9VPG8"/>
<dbReference type="SMART" id="SM00256">
    <property type="entry name" value="FBOX"/>
    <property type="match status" value="1"/>
</dbReference>
<dbReference type="CDD" id="cd22157">
    <property type="entry name" value="F-box_AtFBW1-like"/>
    <property type="match status" value="1"/>
</dbReference>